<keyword evidence="6" id="KW-0539">Nucleus</keyword>
<protein>
    <recommendedName>
        <fullName evidence="6">Protein FAR1-RELATED SEQUENCE</fullName>
    </recommendedName>
</protein>
<evidence type="ECO:0000259" key="7">
    <source>
        <dbReference type="PROSITE" id="PS50966"/>
    </source>
</evidence>
<dbReference type="PANTHER" id="PTHR31669">
    <property type="entry name" value="PROTEIN FAR1-RELATED SEQUENCE 10-RELATED"/>
    <property type="match status" value="1"/>
</dbReference>
<dbReference type="eggNOG" id="ENOG502R2EI">
    <property type="taxonomic scope" value="Eukaryota"/>
</dbReference>
<name>A0A059D432_EUCGR</name>
<evidence type="ECO:0000256" key="5">
    <source>
        <dbReference type="PROSITE-ProRule" id="PRU00325"/>
    </source>
</evidence>
<dbReference type="STRING" id="71139.A0A059D432"/>
<dbReference type="GO" id="GO:0005634">
    <property type="term" value="C:nucleus"/>
    <property type="evidence" value="ECO:0007669"/>
    <property type="project" value="UniProtKB-SubCell"/>
</dbReference>
<dbReference type="InParanoid" id="A0A059D432"/>
<dbReference type="AlphaFoldDB" id="A0A059D432"/>
<evidence type="ECO:0000256" key="4">
    <source>
        <dbReference type="ARBA" id="ARBA00022833"/>
    </source>
</evidence>
<proteinExistence type="inferred from homology"/>
<comment type="similarity">
    <text evidence="1 6">Belongs to the FHY3/FAR1 family.</text>
</comment>
<evidence type="ECO:0000256" key="2">
    <source>
        <dbReference type="ARBA" id="ARBA00022723"/>
    </source>
</evidence>
<dbReference type="GO" id="GO:0006355">
    <property type="term" value="P:regulation of DNA-templated transcription"/>
    <property type="evidence" value="ECO:0007669"/>
    <property type="project" value="UniProtKB-UniRule"/>
</dbReference>
<dbReference type="EMBL" id="KK198754">
    <property type="protein sequence ID" value="KCW84930.1"/>
    <property type="molecule type" value="Genomic_DNA"/>
</dbReference>
<evidence type="ECO:0000256" key="6">
    <source>
        <dbReference type="RuleBase" id="RU367018"/>
    </source>
</evidence>
<accession>A0A059D432</accession>
<evidence type="ECO:0000256" key="1">
    <source>
        <dbReference type="ARBA" id="ARBA00005889"/>
    </source>
</evidence>
<dbReference type="InterPro" id="IPR018289">
    <property type="entry name" value="MULE_transposase_dom"/>
</dbReference>
<dbReference type="SMART" id="SM00575">
    <property type="entry name" value="ZnF_PMZ"/>
    <property type="match status" value="1"/>
</dbReference>
<comment type="subcellular location">
    <subcellularLocation>
        <location evidence="6">Nucleus</location>
    </subcellularLocation>
</comment>
<reference evidence="8" key="1">
    <citation type="submission" date="2013-07" db="EMBL/GenBank/DDBJ databases">
        <title>The genome of Eucalyptus grandis.</title>
        <authorList>
            <person name="Schmutz J."/>
            <person name="Hayes R."/>
            <person name="Myburg A."/>
            <person name="Tuskan G."/>
            <person name="Grattapaglia D."/>
            <person name="Rokhsar D.S."/>
        </authorList>
    </citation>
    <scope>NUCLEOTIDE SEQUENCE</scope>
    <source>
        <tissue evidence="8">Leaf extractions</tissue>
    </source>
</reference>
<keyword evidence="3 5" id="KW-0863">Zinc-finger</keyword>
<dbReference type="InterPro" id="IPR006564">
    <property type="entry name" value="Znf_PMZ"/>
</dbReference>
<evidence type="ECO:0000313" key="8">
    <source>
        <dbReference type="EMBL" id="KCW84930.1"/>
    </source>
</evidence>
<feature type="domain" description="SWIM-type" evidence="7">
    <location>
        <begin position="393"/>
        <end position="429"/>
    </location>
</feature>
<dbReference type="Pfam" id="PF10551">
    <property type="entry name" value="MULE"/>
    <property type="match status" value="1"/>
</dbReference>
<organism evidence="8">
    <name type="scientific">Eucalyptus grandis</name>
    <name type="common">Flooded gum</name>
    <dbReference type="NCBI Taxonomy" id="71139"/>
    <lineage>
        <taxon>Eukaryota</taxon>
        <taxon>Viridiplantae</taxon>
        <taxon>Streptophyta</taxon>
        <taxon>Embryophyta</taxon>
        <taxon>Tracheophyta</taxon>
        <taxon>Spermatophyta</taxon>
        <taxon>Magnoliopsida</taxon>
        <taxon>eudicotyledons</taxon>
        <taxon>Gunneridae</taxon>
        <taxon>Pentapetalae</taxon>
        <taxon>rosids</taxon>
        <taxon>malvids</taxon>
        <taxon>Myrtales</taxon>
        <taxon>Myrtaceae</taxon>
        <taxon>Myrtoideae</taxon>
        <taxon>Eucalypteae</taxon>
        <taxon>Eucalyptus</taxon>
    </lineage>
</organism>
<comment type="function">
    <text evidence="6">Putative transcription activator involved in regulating light control of development.</text>
</comment>
<dbReference type="GO" id="GO:0008270">
    <property type="term" value="F:zinc ion binding"/>
    <property type="evidence" value="ECO:0007669"/>
    <property type="project" value="UniProtKB-UniRule"/>
</dbReference>
<sequence length="514" mass="58601">MPTQGTRKTCEAKIRCKVEGGKWRISKVVLEHSHGLAGHFAGDQEAVEDSPAARAPSTGEYEAEPTLISNVGCSGVSRGTGRNPSMAQDLIDSFKSMQTEDSHFFYTVQLEAAQGMANFFWRDGQSMVDYEHFGDVLILDTRTTINIYNMICAAFWGLNHHRQRIIFGYAFLVDQGVDSFKWLLQSFLGAMRGKKPETIITEVSEEIAEALKVVLPGTFHRLPYWSILNSDRTDVNDLLSECIFNWNALLARCNPHEKKQFTSLYEMRKKWSLPFTKIVFSAGLLSIQNNEDSCPVFENLSWETSLPQIAHRCKMVAKHLRSREFEEDEFCETTAAVDLESRSPMEKQAKCLYTRPIFEMFQKELINSLSLAIRVSNDRETFELTEQDSKKIATVKVNRTDLTLACSCGKFKSVGILCFHVLKVYNYFNIFEIPSCYLSKRWMKSAKDRLPIDTPSANTVQDSGASSRREYMREALHVSHGHGFKKRERIPLRAWRMEETEGHSEGIDDDAVEP</sequence>
<evidence type="ECO:0000256" key="3">
    <source>
        <dbReference type="ARBA" id="ARBA00022771"/>
    </source>
</evidence>
<dbReference type="PROSITE" id="PS50966">
    <property type="entry name" value="ZF_SWIM"/>
    <property type="match status" value="1"/>
</dbReference>
<dbReference type="Gramene" id="KCW84930">
    <property type="protein sequence ID" value="KCW84930"/>
    <property type="gene ID" value="EUGRSUZ_B01751"/>
</dbReference>
<keyword evidence="4 6" id="KW-0862">Zinc</keyword>
<keyword evidence="2 6" id="KW-0479">Metal-binding</keyword>
<dbReference type="InterPro" id="IPR007527">
    <property type="entry name" value="Znf_SWIM"/>
</dbReference>
<dbReference type="PANTHER" id="PTHR31669:SF282">
    <property type="entry name" value="PROTEIN FAR1-RELATED SEQUENCE"/>
    <property type="match status" value="1"/>
</dbReference>
<dbReference type="InterPro" id="IPR031052">
    <property type="entry name" value="FHY3/FAR1"/>
</dbReference>
<gene>
    <name evidence="8" type="ORF">EUGRSUZ_B01751</name>
</gene>